<dbReference type="PANTHER" id="PTHR38036:SF1">
    <property type="entry name" value="UPF0250 PROTEIN YBED"/>
    <property type="match status" value="1"/>
</dbReference>
<dbReference type="GO" id="GO:0005829">
    <property type="term" value="C:cytosol"/>
    <property type="evidence" value="ECO:0007669"/>
    <property type="project" value="TreeGrafter"/>
</dbReference>
<organism evidence="2 3">
    <name type="scientific">Aquirhabdus parva</name>
    <dbReference type="NCBI Taxonomy" id="2283318"/>
    <lineage>
        <taxon>Bacteria</taxon>
        <taxon>Pseudomonadati</taxon>
        <taxon>Pseudomonadota</taxon>
        <taxon>Gammaproteobacteria</taxon>
        <taxon>Moraxellales</taxon>
        <taxon>Moraxellaceae</taxon>
        <taxon>Aquirhabdus</taxon>
    </lineage>
</organism>
<dbReference type="KEGG" id="mbah:HYN46_09295"/>
<proteinExistence type="inferred from homology"/>
<dbReference type="AlphaFoldDB" id="A0A345P6V8"/>
<protein>
    <submittedName>
        <fullName evidence="2">DUF493 domain-containing protein</fullName>
    </submittedName>
</protein>
<reference evidence="2 3" key="1">
    <citation type="submission" date="2018-07" db="EMBL/GenBank/DDBJ databases">
        <title>Genome sequencing of Moraxellaceae gen. HYN0046.</title>
        <authorList>
            <person name="Kim M."/>
            <person name="Yi H."/>
        </authorList>
    </citation>
    <scope>NUCLEOTIDE SEQUENCE [LARGE SCALE GENOMIC DNA]</scope>
    <source>
        <strain evidence="2 3">HYN0046</strain>
    </source>
</reference>
<dbReference type="Pfam" id="PF04359">
    <property type="entry name" value="DUF493"/>
    <property type="match status" value="1"/>
</dbReference>
<evidence type="ECO:0000313" key="2">
    <source>
        <dbReference type="EMBL" id="AXI03017.1"/>
    </source>
</evidence>
<evidence type="ECO:0000256" key="1">
    <source>
        <dbReference type="ARBA" id="ARBA00008460"/>
    </source>
</evidence>
<dbReference type="SUPFAM" id="SSF117991">
    <property type="entry name" value="YbeD/HP0495-like"/>
    <property type="match status" value="1"/>
</dbReference>
<dbReference type="InterPro" id="IPR027471">
    <property type="entry name" value="YbeD-like_sf"/>
</dbReference>
<accession>A0A345P6V8</accession>
<dbReference type="PANTHER" id="PTHR38036">
    <property type="entry name" value="UPF0250 PROTEIN YBED"/>
    <property type="match status" value="1"/>
</dbReference>
<name>A0A345P6V8_9GAMM</name>
<dbReference type="Gene3D" id="3.30.70.260">
    <property type="match status" value="1"/>
</dbReference>
<comment type="similarity">
    <text evidence="1">Belongs to the UPF0250 family.</text>
</comment>
<evidence type="ECO:0000313" key="3">
    <source>
        <dbReference type="Proteomes" id="UP000253940"/>
    </source>
</evidence>
<dbReference type="Proteomes" id="UP000253940">
    <property type="component" value="Chromosome"/>
</dbReference>
<dbReference type="OrthoDB" id="9793424at2"/>
<sequence length="105" mass="11617">MTDHTETTTPIVEKKSTDIHNEELWQFPMQYPIKIIGHASPELLGAVSDLLKQHFPLLDLAHLTVTQSSGGKYHSIAAVLPFENKEQVNAVYADLAASKHVKTAL</sequence>
<dbReference type="EMBL" id="CP031222">
    <property type="protein sequence ID" value="AXI03017.1"/>
    <property type="molecule type" value="Genomic_DNA"/>
</dbReference>
<gene>
    <name evidence="2" type="ORF">HYN46_09295</name>
</gene>
<keyword evidence="3" id="KW-1185">Reference proteome</keyword>
<dbReference type="InterPro" id="IPR007454">
    <property type="entry name" value="UPF0250_YbeD-like"/>
</dbReference>